<organism evidence="1">
    <name type="scientific">viral metagenome</name>
    <dbReference type="NCBI Taxonomy" id="1070528"/>
    <lineage>
        <taxon>unclassified sequences</taxon>
        <taxon>metagenomes</taxon>
        <taxon>organismal metagenomes</taxon>
    </lineage>
</organism>
<accession>A0A6M3KAF0</accession>
<dbReference type="AlphaFoldDB" id="A0A6M3KAF0"/>
<sequence>MIKQIKYWLFLFSALLLVWLPSVHAGPGNFSYSSAEKTASAAIATSGGYLHGIVVITDGTNSVTVDIYDNASAATGTKLIPQWVVTTSSSNRAQSYSIEPPIKFSNGIYVAVTTSGTVTYMVYYFEGL</sequence>
<proteinExistence type="predicted"/>
<evidence type="ECO:0000313" key="1">
    <source>
        <dbReference type="EMBL" id="QJA78634.1"/>
    </source>
</evidence>
<dbReference type="EMBL" id="MT142346">
    <property type="protein sequence ID" value="QJA78634.1"/>
    <property type="molecule type" value="Genomic_DNA"/>
</dbReference>
<reference evidence="1" key="1">
    <citation type="submission" date="2020-03" db="EMBL/GenBank/DDBJ databases">
        <title>The deep terrestrial virosphere.</title>
        <authorList>
            <person name="Holmfeldt K."/>
            <person name="Nilsson E."/>
            <person name="Simone D."/>
            <person name="Lopez-Fernandez M."/>
            <person name="Wu X."/>
            <person name="de Brujin I."/>
            <person name="Lundin D."/>
            <person name="Andersson A."/>
            <person name="Bertilsson S."/>
            <person name="Dopson M."/>
        </authorList>
    </citation>
    <scope>NUCLEOTIDE SEQUENCE</scope>
    <source>
        <strain evidence="1">MM415A01038</strain>
    </source>
</reference>
<protein>
    <submittedName>
        <fullName evidence="1">Uncharacterized protein</fullName>
    </submittedName>
</protein>
<gene>
    <name evidence="1" type="ORF">MM415A01038_0002</name>
</gene>
<name>A0A6M3KAF0_9ZZZZ</name>